<accession>E8N172</accession>
<dbReference type="STRING" id="926569.ANT_27890"/>
<keyword evidence="5" id="KW-0547">Nucleotide-binding</keyword>
<sequence length="520" mass="57440">MTPVLQLKGITKRFPGVLANDHIDLTLNEGEILALLGENGAGKSTLMNILYGLYQPDEGEIYVRGQKITVHSPLDAIRAGIGMVHQHFMLIPVFTVTENVMLGAETVRMGDFLDREKTAQRIREISERYHLEVDPYAYVRDLPVGVQQRVEIIKLLFREANILIFDEPTAVLTPQEADELFVIMRELVKQGKSIIFITHKLREVLEISDRIMVIRRGKVVGETTPAEADKAKLAEMMVGRAVRLEVEKEIAKAGDVVLEVKDLVVADAQKQITVDGVSFDVRAGEILGIAGVQGNGQTELVEAVTGLRHPISGTIRLLGEDVTFANPRKITELGSAHVPEDRQRDGLVLTFPVADNIALCTYYKPPFARGIRMQEKEILRTAEQLIKDFDIRTPGPLVNAGNLSGGNQQKVIVAREFSRPIRLLVASQPTRGLDVGSIEYIHKRIVEKRDEGCAVLLVSSELDEIMELSDRIAVMYRGKIVAIVPAEQATKNYIGLLMAGVSPEQAGAPQVGERVVESTL</sequence>
<dbReference type="InParanoid" id="E8N172"/>
<keyword evidence="7" id="KW-1278">Translocase</keyword>
<dbReference type="KEGG" id="atm:ANT_27890"/>
<proteinExistence type="predicted"/>
<dbReference type="InterPro" id="IPR050107">
    <property type="entry name" value="ABC_carbohydrate_import_ATPase"/>
</dbReference>
<dbReference type="RefSeq" id="WP_013561162.1">
    <property type="nucleotide sequence ID" value="NC_014960.1"/>
</dbReference>
<evidence type="ECO:0000259" key="9">
    <source>
        <dbReference type="PROSITE" id="PS50893"/>
    </source>
</evidence>
<keyword evidence="4" id="KW-0677">Repeat</keyword>
<dbReference type="SMART" id="SM00382">
    <property type="entry name" value="AAA"/>
    <property type="match status" value="1"/>
</dbReference>
<dbReference type="InterPro" id="IPR017871">
    <property type="entry name" value="ABC_transporter-like_CS"/>
</dbReference>
<evidence type="ECO:0000256" key="5">
    <source>
        <dbReference type="ARBA" id="ARBA00022741"/>
    </source>
</evidence>
<dbReference type="PANTHER" id="PTHR43790:SF4">
    <property type="entry name" value="GUANOSINE IMPORT ATP-BINDING PROTEIN NUPO"/>
    <property type="match status" value="1"/>
</dbReference>
<name>E8N172_ANATU</name>
<gene>
    <name evidence="10" type="ordered locus">ANT_27890</name>
</gene>
<feature type="domain" description="ABC transporter" evidence="9">
    <location>
        <begin position="5"/>
        <end position="241"/>
    </location>
</feature>
<evidence type="ECO:0000256" key="7">
    <source>
        <dbReference type="ARBA" id="ARBA00022967"/>
    </source>
</evidence>
<comment type="subcellular location">
    <subcellularLocation>
        <location evidence="1">Cell membrane</location>
        <topology evidence="1">Peripheral membrane protein</topology>
    </subcellularLocation>
</comment>
<dbReference type="PANTHER" id="PTHR43790">
    <property type="entry name" value="CARBOHYDRATE TRANSPORT ATP-BINDING PROTEIN MG119-RELATED"/>
    <property type="match status" value="1"/>
</dbReference>
<dbReference type="AlphaFoldDB" id="E8N172"/>
<dbReference type="FunFam" id="3.40.50.300:FF:000127">
    <property type="entry name" value="Ribose import ATP-binding protein RbsA"/>
    <property type="match status" value="1"/>
</dbReference>
<feature type="domain" description="ABC transporter" evidence="9">
    <location>
        <begin position="258"/>
        <end position="502"/>
    </location>
</feature>
<protein>
    <submittedName>
        <fullName evidence="10">ABC transporter ATP-binding protein</fullName>
    </submittedName>
</protein>
<dbReference type="HOGENOM" id="CLU_000604_92_0_0"/>
<dbReference type="GO" id="GO:0016887">
    <property type="term" value="F:ATP hydrolysis activity"/>
    <property type="evidence" value="ECO:0007669"/>
    <property type="project" value="InterPro"/>
</dbReference>
<evidence type="ECO:0000313" key="11">
    <source>
        <dbReference type="Proteomes" id="UP000008922"/>
    </source>
</evidence>
<keyword evidence="3" id="KW-1003">Cell membrane</keyword>
<dbReference type="OrthoDB" id="9771863at2"/>
<evidence type="ECO:0000256" key="4">
    <source>
        <dbReference type="ARBA" id="ARBA00022737"/>
    </source>
</evidence>
<dbReference type="eggNOG" id="COG3845">
    <property type="taxonomic scope" value="Bacteria"/>
</dbReference>
<evidence type="ECO:0000256" key="8">
    <source>
        <dbReference type="ARBA" id="ARBA00023136"/>
    </source>
</evidence>
<dbReference type="FunCoup" id="E8N172">
    <property type="interactions" value="61"/>
</dbReference>
<keyword evidence="2" id="KW-0813">Transport</keyword>
<dbReference type="Proteomes" id="UP000008922">
    <property type="component" value="Chromosome"/>
</dbReference>
<dbReference type="InterPro" id="IPR003439">
    <property type="entry name" value="ABC_transporter-like_ATP-bd"/>
</dbReference>
<evidence type="ECO:0000256" key="3">
    <source>
        <dbReference type="ARBA" id="ARBA00022475"/>
    </source>
</evidence>
<keyword evidence="11" id="KW-1185">Reference proteome</keyword>
<dbReference type="EMBL" id="AP012029">
    <property type="protein sequence ID" value="BAJ64815.1"/>
    <property type="molecule type" value="Genomic_DNA"/>
</dbReference>
<evidence type="ECO:0000256" key="1">
    <source>
        <dbReference type="ARBA" id="ARBA00004202"/>
    </source>
</evidence>
<dbReference type="PROSITE" id="PS50893">
    <property type="entry name" value="ABC_TRANSPORTER_2"/>
    <property type="match status" value="2"/>
</dbReference>
<evidence type="ECO:0000313" key="10">
    <source>
        <dbReference type="EMBL" id="BAJ64815.1"/>
    </source>
</evidence>
<dbReference type="InterPro" id="IPR027417">
    <property type="entry name" value="P-loop_NTPase"/>
</dbReference>
<dbReference type="CDD" id="cd03215">
    <property type="entry name" value="ABC_Carb_Monos_II"/>
    <property type="match status" value="1"/>
</dbReference>
<evidence type="ECO:0000256" key="6">
    <source>
        <dbReference type="ARBA" id="ARBA00022840"/>
    </source>
</evidence>
<keyword evidence="6 10" id="KW-0067">ATP-binding</keyword>
<dbReference type="InterPro" id="IPR003593">
    <property type="entry name" value="AAA+_ATPase"/>
</dbReference>
<evidence type="ECO:0000256" key="2">
    <source>
        <dbReference type="ARBA" id="ARBA00022448"/>
    </source>
</evidence>
<organism evidence="10 11">
    <name type="scientific">Anaerolinea thermophila (strain DSM 14523 / JCM 11388 / NBRC 100420 / UNI-1)</name>
    <dbReference type="NCBI Taxonomy" id="926569"/>
    <lineage>
        <taxon>Bacteria</taxon>
        <taxon>Bacillati</taxon>
        <taxon>Chloroflexota</taxon>
        <taxon>Anaerolineae</taxon>
        <taxon>Anaerolineales</taxon>
        <taxon>Anaerolineaceae</taxon>
        <taxon>Anaerolinea</taxon>
    </lineage>
</organism>
<dbReference type="GO" id="GO:0005886">
    <property type="term" value="C:plasma membrane"/>
    <property type="evidence" value="ECO:0007669"/>
    <property type="project" value="UniProtKB-SubCell"/>
</dbReference>
<dbReference type="SUPFAM" id="SSF52540">
    <property type="entry name" value="P-loop containing nucleoside triphosphate hydrolases"/>
    <property type="match status" value="2"/>
</dbReference>
<dbReference type="Gene3D" id="3.40.50.300">
    <property type="entry name" value="P-loop containing nucleotide triphosphate hydrolases"/>
    <property type="match status" value="2"/>
</dbReference>
<dbReference type="CDD" id="cd03216">
    <property type="entry name" value="ABC_Carb_Monos_I"/>
    <property type="match status" value="1"/>
</dbReference>
<dbReference type="PROSITE" id="PS00211">
    <property type="entry name" value="ABC_TRANSPORTER_1"/>
    <property type="match status" value="1"/>
</dbReference>
<reference evidence="10 11" key="1">
    <citation type="submission" date="2010-12" db="EMBL/GenBank/DDBJ databases">
        <title>Whole genome sequence of Anaerolinea thermophila UNI-1.</title>
        <authorList>
            <person name="Narita-Yamada S."/>
            <person name="Kishi E."/>
            <person name="Watanabe Y."/>
            <person name="Takasaki K."/>
            <person name="Ankai A."/>
            <person name="Oguchi A."/>
            <person name="Fukui S."/>
            <person name="Takahashi M."/>
            <person name="Yashiro I."/>
            <person name="Hosoyama A."/>
            <person name="Sekiguchi Y."/>
            <person name="Hanada S."/>
            <person name="Fujita N."/>
        </authorList>
    </citation>
    <scope>NUCLEOTIDE SEQUENCE [LARGE SCALE GENOMIC DNA]</scope>
    <source>
        <strain evidence="11">DSM 14523 / JCM 11388 / NBRC 100420 / UNI-1</strain>
    </source>
</reference>
<dbReference type="Pfam" id="PF00005">
    <property type="entry name" value="ABC_tran"/>
    <property type="match status" value="2"/>
</dbReference>
<keyword evidence="8" id="KW-0472">Membrane</keyword>
<dbReference type="GO" id="GO:0005524">
    <property type="term" value="F:ATP binding"/>
    <property type="evidence" value="ECO:0007669"/>
    <property type="project" value="UniProtKB-KW"/>
</dbReference>